<reference evidence="1" key="1">
    <citation type="submission" date="2021-02" db="EMBL/GenBank/DDBJ databases">
        <authorList>
            <person name="Dougan E. K."/>
            <person name="Rhodes N."/>
            <person name="Thang M."/>
            <person name="Chan C."/>
        </authorList>
    </citation>
    <scope>NUCLEOTIDE SEQUENCE</scope>
</reference>
<sequence>MGFVASKYMRGLPRDAQPLPANEDRQILDYFQGSWEIVGMMQTTGSVVRDSADGPRFGIKRIAFEKALVQGKQMFLSGAGGKSQTQTLVFNRGPDGILYCDAQGSIIQEMQEFQVIFDNALGYKLLWRRSDAYQASKQQSSAASGAASLAAQGQSSKVEKLKELKQLMDDGVLTQSEFQVAKTEVLNSSLLYWILRALFATESRNLHVVCVRSHLFHSSCNCRVLITYNWQQLHVCVHYSWALAGPIAICPRVACQGFHYLWLIIF</sequence>
<comment type="caution">
    <text evidence="1">The sequence shown here is derived from an EMBL/GenBank/DDBJ whole genome shotgun (WGS) entry which is preliminary data.</text>
</comment>
<protein>
    <submittedName>
        <fullName evidence="1">Uncharacterized protein</fullName>
    </submittedName>
</protein>
<dbReference type="Proteomes" id="UP000626109">
    <property type="component" value="Unassembled WGS sequence"/>
</dbReference>
<gene>
    <name evidence="1" type="ORF">PGLA2088_LOCUS5116</name>
</gene>
<name>A0A813I891_POLGL</name>
<evidence type="ECO:0000313" key="1">
    <source>
        <dbReference type="EMBL" id="CAE8646792.1"/>
    </source>
</evidence>
<accession>A0A813I891</accession>
<evidence type="ECO:0000313" key="2">
    <source>
        <dbReference type="Proteomes" id="UP000626109"/>
    </source>
</evidence>
<proteinExistence type="predicted"/>
<organism evidence="1 2">
    <name type="scientific">Polarella glacialis</name>
    <name type="common">Dinoflagellate</name>
    <dbReference type="NCBI Taxonomy" id="89957"/>
    <lineage>
        <taxon>Eukaryota</taxon>
        <taxon>Sar</taxon>
        <taxon>Alveolata</taxon>
        <taxon>Dinophyceae</taxon>
        <taxon>Suessiales</taxon>
        <taxon>Suessiaceae</taxon>
        <taxon>Polarella</taxon>
    </lineage>
</organism>
<dbReference type="AlphaFoldDB" id="A0A813I891"/>
<dbReference type="EMBL" id="CAJNNW010004821">
    <property type="protein sequence ID" value="CAE8646792.1"/>
    <property type="molecule type" value="Genomic_DNA"/>
</dbReference>